<dbReference type="GO" id="GO:0006895">
    <property type="term" value="P:Golgi to endosome transport"/>
    <property type="evidence" value="ECO:0007669"/>
    <property type="project" value="InterPro"/>
</dbReference>
<feature type="region of interest" description="Disordered" evidence="7">
    <location>
        <begin position="1470"/>
        <end position="1489"/>
    </location>
</feature>
<dbReference type="Pfam" id="PF04118">
    <property type="entry name" value="Dopey_N"/>
    <property type="match status" value="1"/>
</dbReference>
<dbReference type="GO" id="GO:0005802">
    <property type="term" value="C:trans-Golgi network"/>
    <property type="evidence" value="ECO:0007669"/>
    <property type="project" value="TreeGrafter"/>
</dbReference>
<dbReference type="EMBL" id="JAUKUA010000001">
    <property type="protein sequence ID" value="KAK0731576.1"/>
    <property type="molecule type" value="Genomic_DNA"/>
</dbReference>
<evidence type="ECO:0000256" key="4">
    <source>
        <dbReference type="ARBA" id="ARBA00023034"/>
    </source>
</evidence>
<keyword evidence="4" id="KW-0333">Golgi apparatus</keyword>
<dbReference type="Pfam" id="PF24598">
    <property type="entry name" value="DOP1_C"/>
    <property type="match status" value="1"/>
</dbReference>
<dbReference type="GO" id="GO:0005829">
    <property type="term" value="C:cytosol"/>
    <property type="evidence" value="ECO:0007669"/>
    <property type="project" value="GOC"/>
</dbReference>
<reference evidence="11" key="1">
    <citation type="submission" date="2023-06" db="EMBL/GenBank/DDBJ databases">
        <title>Genome-scale phylogeny and comparative genomics of the fungal order Sordariales.</title>
        <authorList>
            <consortium name="Lawrence Berkeley National Laboratory"/>
            <person name="Hensen N."/>
            <person name="Bonometti L."/>
            <person name="Westerberg I."/>
            <person name="Brannstrom I.O."/>
            <person name="Guillou S."/>
            <person name="Cros-Aarteil S."/>
            <person name="Calhoun S."/>
            <person name="Haridas S."/>
            <person name="Kuo A."/>
            <person name="Mondo S."/>
            <person name="Pangilinan J."/>
            <person name="Riley R."/>
            <person name="Labutti K."/>
            <person name="Andreopoulos B."/>
            <person name="Lipzen A."/>
            <person name="Chen C."/>
            <person name="Yanf M."/>
            <person name="Daum C."/>
            <person name="Ng V."/>
            <person name="Clum A."/>
            <person name="Steindorff A."/>
            <person name="Ohm R."/>
            <person name="Martin F."/>
            <person name="Silar P."/>
            <person name="Natvig D."/>
            <person name="Lalanne C."/>
            <person name="Gautier V."/>
            <person name="Ament-Velasquez S.L."/>
            <person name="Kruys A."/>
            <person name="Hutchinson M.I."/>
            <person name="Powell A.J."/>
            <person name="Barry K."/>
            <person name="Miller A.N."/>
            <person name="Grigoriev I.V."/>
            <person name="Debuchy R."/>
            <person name="Gladieux P."/>
            <person name="Thoren M.H."/>
            <person name="Johannesson H."/>
        </authorList>
    </citation>
    <scope>NUCLEOTIDE SEQUENCE</scope>
    <source>
        <strain evidence="11">SMH4607-1</strain>
    </source>
</reference>
<evidence type="ECO:0000259" key="8">
    <source>
        <dbReference type="Pfam" id="PF04118"/>
    </source>
</evidence>
<evidence type="ECO:0000313" key="12">
    <source>
        <dbReference type="Proteomes" id="UP001172102"/>
    </source>
</evidence>
<dbReference type="PANTHER" id="PTHR14042">
    <property type="entry name" value="DOPEY-RELATED"/>
    <property type="match status" value="1"/>
</dbReference>
<feature type="domain" description="DOP1-like middle TPR" evidence="9">
    <location>
        <begin position="397"/>
        <end position="622"/>
    </location>
</feature>
<evidence type="ECO:0000256" key="3">
    <source>
        <dbReference type="ARBA" id="ARBA00022927"/>
    </source>
</evidence>
<protein>
    <submittedName>
        <fullName evidence="11">Dopey, N-terminal-domain-containing protein</fullName>
    </submittedName>
</protein>
<dbReference type="InterPro" id="IPR016024">
    <property type="entry name" value="ARM-type_fold"/>
</dbReference>
<feature type="region of interest" description="Disordered" evidence="7">
    <location>
        <begin position="1"/>
        <end position="39"/>
    </location>
</feature>
<dbReference type="GO" id="GO:0000139">
    <property type="term" value="C:Golgi membrane"/>
    <property type="evidence" value="ECO:0007669"/>
    <property type="project" value="UniProtKB-SubCell"/>
</dbReference>
<evidence type="ECO:0000256" key="5">
    <source>
        <dbReference type="ARBA" id="ARBA00023136"/>
    </source>
</evidence>
<evidence type="ECO:0000259" key="9">
    <source>
        <dbReference type="Pfam" id="PF24597"/>
    </source>
</evidence>
<dbReference type="SUPFAM" id="SSF48371">
    <property type="entry name" value="ARM repeat"/>
    <property type="match status" value="1"/>
</dbReference>
<keyword evidence="12" id="KW-1185">Reference proteome</keyword>
<dbReference type="InterPro" id="IPR007249">
    <property type="entry name" value="DOP1_N"/>
</dbReference>
<dbReference type="GO" id="GO:0015031">
    <property type="term" value="P:protein transport"/>
    <property type="evidence" value="ECO:0007669"/>
    <property type="project" value="UniProtKB-KW"/>
</dbReference>
<gene>
    <name evidence="11" type="ORF">B0H67DRAFT_79154</name>
</gene>
<comment type="caution">
    <text evidence="11">The sequence shown here is derived from an EMBL/GenBank/DDBJ whole genome shotgun (WGS) entry which is preliminary data.</text>
</comment>
<dbReference type="Proteomes" id="UP001172102">
    <property type="component" value="Unassembled WGS sequence"/>
</dbReference>
<keyword evidence="3" id="KW-0653">Protein transport</keyword>
<sequence>MALEPRRRSISPDSSGRESPVPRQWRNQLGSEDTAPKDKGYRKYASGVDRALSLFDTALQEWADYISFLNRLLKALQARQSTITTIPAKATVAKRLSQCLNPSLPSGVHQKALEVYNYVFSVIGKDGLSKDLPLYLPGLASVLSFASLSVRAPFLSLMERYFLDVNPRSLRPAMKSIVLALLPGLEEETSEDFERTLKLMERFKAAIRSSTSQEITPVHSSGDDFFWQCFFLAAITGHSRRIGTLAYLVRVLPQLGHNLHQESQKGGDSRSGVDTETAIELSQLVTSPEPGLLIRCFAAGLADEQLLIQRGYLDLLVTHLPLHSKVLQTRAKSDDLELLLKSAVGVTIRRDMSLNRRLWTWLLGPEPVASMETEAGLESPASNTSHAQGFFSSRTSYFEEFGLQPLTQALLSMIKSSADSNPSERARPFRVCLSLMDRWEIGGLVVPEVFLPIVDSVRDFKAKAATKADFTEVLRSASVFFDGVESGLIYSELLTLVAQAISPGDLAVADRSAKLDLVKFILTYFNVREEEMITIHAPLTVLSILCMMEETREKEKSTKTASPTASSLVSTQALDIAASLLELVPERAFPADSTGMATRAIEPRILAGIPNMELLKKIKNFYVADQGNLDATSPPFAPQNIAELLLQKACNLNYQSLNRRESGADVAVKSRVLMVLLSKTPQESFLDTTPLLTSLQECLSSDAPLSFTAYSSILSLSTHLHSANRIATVGLSELVAPLVRHAWSFLAAAEPKYHVETVRSLWVLQTALSPTNRDIEAAICALVLDKDTVGTFSQRPSDSGRSFCVLWSHSLQDNPSGVDRRGPKTPNGDLKAPPRLGGMDNYEVMLTRPLLLMLDALIDERTQLFMTIKTWLNTLVRMDKLFTIFISKLAELSFLRRRSASTDTGSSECDTQFAPDDDLDLALYYIRTLSNVLRWAPDTVWAPLAKKSIRSTAYFPPLSEFTGTDEDVTFQEFFLHACLRCMACDEIPKGEGFEERVTQLSRSALTLLHQILLNPYAEPLAKLHLETLLIEKLMQSLKGPDPYVQVLLLDVVFASLKLREMLSVELPSSPTNEKRAVSADPIKGLSLSLTGEKPPLVQPTPATLLKCILAGLSSPSSRPVLDSWVSFLSECLPLYSDSIFQVLIPLVETLCSQIGSTFSSLQRLFRDPEQTAAHSAVGPETTLISLLNGLEQVLANGHDRLLAEEARAQVVKSPDQPQGFFGNMVSGVFSTDAPQARSATANDRLTVLLAFQDAVRICFRIWSWGQGSDSALQDATSGASFTYTSLRMRNRARRLLEHLFAAETLECLETVIGIWRGSLDDVDPSKHAEVFNLLPALDGSRPKHTIPALFNAIYSRTNPAALDPSRRSTLTIELQDADVVIFLVDYARSLEDDAMDEIWQDCTAFLKDLLGNPFPHRQTLPSLLEFAAVLGEKVDNTNFGEQRKMRRDLADLFLRLLTAIFTTRPTNFADTTASSSNLSEKRPADSRQSSIVRLPADRADDVVGILSTIVPNLPKILVENDRILTAATAISANVIGPTLRSKSFPDTVSKNTLVLLQELSRLPNNQKSWKKDVADAFNDTRFFSTNIALVQIDWLPLLKQWTVTDKERMPEILGRITPPTTAGIVFGVGATSARLEADRKTQLNLRRIATLILACGPDAFVADLSPILDKLVELLGATSTSSPSSITRAEVYMVVRALVLKTGAIHLAPLWPVVNAELHAAVSSVVAPDHSAPSDTYGNPSVMQACKLLDLLVCAAPDDFQLHEWLFVTDTIDAVYRPPTYQPVALVDEVSEELGASEMGAGSGSAGGVQTESAAHMAATGGVRRPLLGAGISDEVSLDRKDELVAKVLRPFFGQLSIFAFESTYAMAPLDWKWCVQGLVRDLFDERSIVKAL</sequence>
<dbReference type="InterPro" id="IPR040314">
    <property type="entry name" value="DOP1"/>
</dbReference>
<organism evidence="11 12">
    <name type="scientific">Lasiosphaeris hirsuta</name>
    <dbReference type="NCBI Taxonomy" id="260670"/>
    <lineage>
        <taxon>Eukaryota</taxon>
        <taxon>Fungi</taxon>
        <taxon>Dikarya</taxon>
        <taxon>Ascomycota</taxon>
        <taxon>Pezizomycotina</taxon>
        <taxon>Sordariomycetes</taxon>
        <taxon>Sordariomycetidae</taxon>
        <taxon>Sordariales</taxon>
        <taxon>Lasiosphaeriaceae</taxon>
        <taxon>Lasiosphaeris</taxon>
    </lineage>
</organism>
<comment type="similarity">
    <text evidence="6">Belongs to the DOP1 family.</text>
</comment>
<feature type="region of interest" description="Disordered" evidence="7">
    <location>
        <begin position="814"/>
        <end position="834"/>
    </location>
</feature>
<keyword evidence="2" id="KW-0813">Transport</keyword>
<comment type="subcellular location">
    <subcellularLocation>
        <location evidence="1">Golgi apparatus membrane</location>
        <topology evidence="1">Peripheral membrane protein</topology>
    </subcellularLocation>
</comment>
<name>A0AA40BCD3_9PEZI</name>
<evidence type="ECO:0000259" key="10">
    <source>
        <dbReference type="Pfam" id="PF24598"/>
    </source>
</evidence>
<evidence type="ECO:0000256" key="2">
    <source>
        <dbReference type="ARBA" id="ARBA00022448"/>
    </source>
</evidence>
<dbReference type="GO" id="GO:0005768">
    <property type="term" value="C:endosome"/>
    <property type="evidence" value="ECO:0007669"/>
    <property type="project" value="TreeGrafter"/>
</dbReference>
<evidence type="ECO:0000256" key="6">
    <source>
        <dbReference type="ARBA" id="ARBA00046326"/>
    </source>
</evidence>
<dbReference type="InterPro" id="IPR056457">
    <property type="entry name" value="DOP1_C"/>
</dbReference>
<keyword evidence="5" id="KW-0472">Membrane</keyword>
<dbReference type="PANTHER" id="PTHR14042:SF24">
    <property type="entry name" value="PROTEIN DOPEY-1 HOMOLOG"/>
    <property type="match status" value="1"/>
</dbReference>
<feature type="domain" description="DOP1-like C-terminal" evidence="10">
    <location>
        <begin position="1382"/>
        <end position="1866"/>
    </location>
</feature>
<dbReference type="Pfam" id="PF24597">
    <property type="entry name" value="TPR_DOP1_M"/>
    <property type="match status" value="1"/>
</dbReference>
<dbReference type="InterPro" id="IPR056458">
    <property type="entry name" value="TPR_DOP1_M"/>
</dbReference>
<accession>A0AA40BCD3</accession>
<evidence type="ECO:0000313" key="11">
    <source>
        <dbReference type="EMBL" id="KAK0731576.1"/>
    </source>
</evidence>
<evidence type="ECO:0000256" key="1">
    <source>
        <dbReference type="ARBA" id="ARBA00004395"/>
    </source>
</evidence>
<proteinExistence type="inferred from homology"/>
<feature type="domain" description="DOP1 N-terminal" evidence="8">
    <location>
        <begin position="38"/>
        <end position="366"/>
    </location>
</feature>
<evidence type="ECO:0000256" key="7">
    <source>
        <dbReference type="SAM" id="MobiDB-lite"/>
    </source>
</evidence>